<evidence type="ECO:0000256" key="8">
    <source>
        <dbReference type="ARBA" id="ARBA00022801"/>
    </source>
</evidence>
<feature type="compositionally biased region" description="Polar residues" evidence="14">
    <location>
        <begin position="378"/>
        <end position="392"/>
    </location>
</feature>
<evidence type="ECO:0000259" key="17">
    <source>
        <dbReference type="PROSITE" id="PS51194"/>
    </source>
</evidence>
<dbReference type="GO" id="GO:0003723">
    <property type="term" value="F:RNA binding"/>
    <property type="evidence" value="ECO:0007669"/>
    <property type="project" value="TreeGrafter"/>
</dbReference>
<dbReference type="Pfam" id="PF04408">
    <property type="entry name" value="WHD_HA2"/>
    <property type="match status" value="1"/>
</dbReference>
<dbReference type="CDD" id="cd17917">
    <property type="entry name" value="DEXHc_RHA-like"/>
    <property type="match status" value="1"/>
</dbReference>
<evidence type="ECO:0000256" key="7">
    <source>
        <dbReference type="ARBA" id="ARBA00022786"/>
    </source>
</evidence>
<feature type="domain" description="Helicase C-terminal" evidence="17">
    <location>
        <begin position="1109"/>
        <end position="1284"/>
    </location>
</feature>
<dbReference type="OrthoDB" id="10009520at2759"/>
<dbReference type="Gene3D" id="3.40.50.300">
    <property type="entry name" value="P-loop containing nucleotide triphosphate hydrolases"/>
    <property type="match status" value="2"/>
</dbReference>
<feature type="compositionally biased region" description="Polar residues" evidence="14">
    <location>
        <begin position="39"/>
        <end position="53"/>
    </location>
</feature>
<reference evidence="19 20" key="1">
    <citation type="submission" date="2013-11" db="EMBL/GenBank/DDBJ databases">
        <title>Genome sequencing of Stegodyphus mimosarum.</title>
        <authorList>
            <person name="Bechsgaard J."/>
        </authorList>
    </citation>
    <scope>NUCLEOTIDE SEQUENCE [LARGE SCALE GENOMIC DNA]</scope>
</reference>
<dbReference type="InterPro" id="IPR001650">
    <property type="entry name" value="Helicase_C-like"/>
</dbReference>
<dbReference type="PROSITE" id="PS00690">
    <property type="entry name" value="DEAH_ATP_HELICASE"/>
    <property type="match status" value="1"/>
</dbReference>
<dbReference type="GO" id="GO:0016787">
    <property type="term" value="F:hydrolase activity"/>
    <property type="evidence" value="ECO:0007669"/>
    <property type="project" value="UniProtKB-KW"/>
</dbReference>
<dbReference type="PANTHER" id="PTHR18934:SF91">
    <property type="entry name" value="PRE-MRNA-SPLICING FACTOR ATP-DEPENDENT RNA HELICASE PRP16"/>
    <property type="match status" value="1"/>
</dbReference>
<dbReference type="EC" id="3.6.4.13" evidence="1"/>
<dbReference type="SMART" id="SM00847">
    <property type="entry name" value="HA2"/>
    <property type="match status" value="1"/>
</dbReference>
<dbReference type="InterPro" id="IPR007502">
    <property type="entry name" value="Helicase-assoc_dom"/>
</dbReference>
<evidence type="ECO:0000256" key="9">
    <source>
        <dbReference type="ARBA" id="ARBA00022806"/>
    </source>
</evidence>
<evidence type="ECO:0000256" key="12">
    <source>
        <dbReference type="ARBA" id="ARBA00038040"/>
    </source>
</evidence>
<keyword evidence="3" id="KW-0479">Metal-binding</keyword>
<evidence type="ECO:0000256" key="1">
    <source>
        <dbReference type="ARBA" id="ARBA00012552"/>
    </source>
</evidence>
<evidence type="ECO:0000256" key="14">
    <source>
        <dbReference type="SAM" id="MobiDB-lite"/>
    </source>
</evidence>
<dbReference type="InterPro" id="IPR002464">
    <property type="entry name" value="DNA/RNA_helicase_DEAH_CS"/>
</dbReference>
<feature type="compositionally biased region" description="Basic residues" evidence="14">
    <location>
        <begin position="1"/>
        <end position="11"/>
    </location>
</feature>
<dbReference type="SUPFAM" id="SSF57850">
    <property type="entry name" value="RING/U-box"/>
    <property type="match status" value="3"/>
</dbReference>
<keyword evidence="20" id="KW-1185">Reference proteome</keyword>
<evidence type="ECO:0000259" key="16">
    <source>
        <dbReference type="PROSITE" id="PS51192"/>
    </source>
</evidence>
<dbReference type="InterPro" id="IPR013083">
    <property type="entry name" value="Znf_RING/FYVE/PHD"/>
</dbReference>
<dbReference type="PROSITE" id="PS51194">
    <property type="entry name" value="HELICASE_CTER"/>
    <property type="match status" value="1"/>
</dbReference>
<dbReference type="STRING" id="407821.A0A087TLY4"/>
<dbReference type="InterPro" id="IPR044066">
    <property type="entry name" value="TRIAD_supradom"/>
</dbReference>
<keyword evidence="4" id="KW-0677">Repeat</keyword>
<dbReference type="GO" id="GO:0004540">
    <property type="term" value="F:RNA nuclease activity"/>
    <property type="evidence" value="ECO:0007669"/>
    <property type="project" value="InterPro"/>
</dbReference>
<feature type="non-terminal residue" evidence="19">
    <location>
        <position position="2347"/>
    </location>
</feature>
<dbReference type="GO" id="GO:0005524">
    <property type="term" value="F:ATP binding"/>
    <property type="evidence" value="ECO:0007669"/>
    <property type="project" value="UniProtKB-KW"/>
</dbReference>
<dbReference type="InterPro" id="IPR001841">
    <property type="entry name" value="Znf_RING"/>
</dbReference>
<accession>A0A087TLY4</accession>
<dbReference type="Pfam" id="PF22191">
    <property type="entry name" value="IBR_1"/>
    <property type="match status" value="1"/>
</dbReference>
<dbReference type="Gene3D" id="1.20.120.1750">
    <property type="match status" value="1"/>
</dbReference>
<dbReference type="SMART" id="SM00647">
    <property type="entry name" value="IBR"/>
    <property type="match status" value="2"/>
</dbReference>
<feature type="domain" description="RING-type" evidence="18">
    <location>
        <begin position="2138"/>
        <end position="2346"/>
    </location>
</feature>
<keyword evidence="8" id="KW-0378">Hydrolase</keyword>
<dbReference type="CDD" id="cd18791">
    <property type="entry name" value="SF2_C_RHA"/>
    <property type="match status" value="1"/>
</dbReference>
<feature type="compositionally biased region" description="Polar residues" evidence="14">
    <location>
        <begin position="62"/>
        <end position="73"/>
    </location>
</feature>
<evidence type="ECO:0000313" key="20">
    <source>
        <dbReference type="Proteomes" id="UP000054359"/>
    </source>
</evidence>
<dbReference type="EMBL" id="KK115830">
    <property type="protein sequence ID" value="KFM66123.1"/>
    <property type="molecule type" value="Genomic_DNA"/>
</dbReference>
<dbReference type="InterPro" id="IPR014001">
    <property type="entry name" value="Helicase_ATP-bd"/>
</dbReference>
<evidence type="ECO:0000256" key="10">
    <source>
        <dbReference type="ARBA" id="ARBA00022833"/>
    </source>
</evidence>
<feature type="compositionally biased region" description="Basic and acidic residues" evidence="14">
    <location>
        <begin position="684"/>
        <end position="694"/>
    </location>
</feature>
<keyword evidence="9" id="KW-0347">Helicase</keyword>
<feature type="region of interest" description="Disordered" evidence="14">
    <location>
        <begin position="1"/>
        <end position="88"/>
    </location>
</feature>
<feature type="domain" description="RING-type" evidence="15">
    <location>
        <begin position="2142"/>
        <end position="2186"/>
    </location>
</feature>
<evidence type="ECO:0000256" key="2">
    <source>
        <dbReference type="ARBA" id="ARBA00022679"/>
    </source>
</evidence>
<dbReference type="GO" id="GO:0008270">
    <property type="term" value="F:zinc ion binding"/>
    <property type="evidence" value="ECO:0007669"/>
    <property type="project" value="UniProtKB-KW"/>
</dbReference>
<evidence type="ECO:0000256" key="4">
    <source>
        <dbReference type="ARBA" id="ARBA00022737"/>
    </source>
</evidence>
<dbReference type="InterPro" id="IPR011545">
    <property type="entry name" value="DEAD/DEAH_box_helicase_dom"/>
</dbReference>
<dbReference type="Pfam" id="PF24471">
    <property type="entry name" value="KH_DEAH11"/>
    <property type="match status" value="1"/>
</dbReference>
<dbReference type="InterPro" id="IPR048333">
    <property type="entry name" value="HA2_WH"/>
</dbReference>
<dbReference type="PROSITE" id="PS51192">
    <property type="entry name" value="HELICASE_ATP_BIND_1"/>
    <property type="match status" value="1"/>
</dbReference>
<dbReference type="InterPro" id="IPR017907">
    <property type="entry name" value="Znf_RING_CS"/>
</dbReference>
<evidence type="ECO:0000259" key="15">
    <source>
        <dbReference type="PROSITE" id="PS50089"/>
    </source>
</evidence>
<evidence type="ECO:0000256" key="13">
    <source>
        <dbReference type="PROSITE-ProRule" id="PRU00175"/>
    </source>
</evidence>
<dbReference type="PROSITE" id="PS00518">
    <property type="entry name" value="ZF_RING_1"/>
    <property type="match status" value="1"/>
</dbReference>
<sequence length="2347" mass="265559">MNSGKSGKKYYAKPTKSNGSTQGKKDQPQKKKSGDVQGKCNQSQKKKQPQPTVSGEFRCENFTHTGKPESNLSYHGKHGGKKQSNSSNEKEIYNKEMHYRSSPGLLFQRDGKLDQDRHHSLLSFSTGFQSSNQNSQQFPSAHFHGAHHQKTQNLVKSISPLKHNVNEKQKMTHPSHSGNYSKFHGIHNSMPAQVRVFHGNYEYGSSQPTNPQKNSHPIKQNISSHQNFKPPSVRNISSSITVSNVRNGLPCFRGNTKPSHYNSQILSSVRAEKHINDFRMSSNLNKFTSVSNTVTSKQFPLKNPVFKFKSSKVVKPENKAKQTHKKKKRVKKVNFWKDTKNSNIGVTPLLSFQRISENSSLDWTSVKSKESDDDDDNASISHKSSDGSNVSDIETDGTSSDESEFSIVSSVKDSEIGSCKSDFMPLNASQTEKFVIVCWDIENCSLPSTKSAVDFVKHVRNKFYDGRTETQFIVACDVSNLNDALVKDLDEASVTIIHKSSRSKNAADQKLMIILMDFQNTHRRSDSAVVLISGDSDFASYLSDMRYKHHIYVNLICKKNAKTSLISAADRVVFFEDFIKDVAERSREEDTQFFINVSNLPKQMNKKQIKKYLTEKITGIKGRVKILNESLAIICFPDLCAREKAVSRLSSCILGDCKLQITCSEGILEGNKLGAVNKNDNKIKLPDSKRKSSEKVNSSLDDNSGKGGTLYVYVSERFGDVEYWKNELGKLWNISDLALNWDGNSEEGFFMVNFKSLSKAQKAKKKLLKKQMKDPMAPKFLKLVKHDELGFNTFCVNALDNMQDLNKKKINDYICMVEKKKDYFLNKHQEEVSKLKKSPIPQVPGAKEVLSEKLNEMNEQKVTFLNFTSEIINKLNKADICSENLEHCLDDILREYSRECNCFSSALPIYAKKNTILKKIKKHQVTIIRAETGSGKSTQLTQYVWGEQILSKHGVIMCTQPRKIAAISLAKYVSSQVGCSLGDIVGYEVGMSTKKSNKTAILYVTDFTMLKMVINNEIENASCIIVDEAHERTVYTDLLLGMLKSYLKAKPSLKLVITSATIDTSIFRDYFNVTDDAVLHVSGRIYPVEDIWCNEDVSLGWDFFQKTVDTVHDILNTEKEPGDILAFLTTPAETEKAVDALNKKVKDENYNHKIKILQLHGKLDVQEQQKIFERIPVGMRKVVFSTNCAETSVTIPGIRYVVDCGMVKESQYDSVRNMSILCVGFVSRSSAEQRRGRAGRTQVGKCFRLYSKKNYDNMAEGNVPEILRVNLGQALLKLMQMGVKNPVQFDFVQSPSEESLKLAMKQLTHLGAVNETDLSLTALGRQMSYLPVEPRLSFLVLKGVDSNIGFEAVSLASLITVSRSIFFRNSENKNEADKKKMRFCQNESDFLTYLDVYKEWFSVPKVSKSKWCVLNCINAQSMRTVHNLVNELILILTKEINLKIPAKFNDDLHHEELLKIIFYSFSENICVFSGHVRYGYRSTKIPGELMIHPSSSLSTFGNWRPQFLVYDTILKTNMTYLINISPITKDMILEAIKLHVLKINLEALESLHLRNLCISPIGKTVLLREIIGKNGVHRKFLENKLKVLVGSDSVILDVDISKGEVKIFAPEPKFEIIESVICPIIEKAKETLAIEEKEFCLLENSELTGIVSTGAEIKDVVIPGEFRDLKVTVNNNDSIQTIVEKLQICGTISTVREWKNYFKITFQSPVHAKQALNMFRNEQSFSLQSIIKTAVSDNRRCMYRVVVSYMRRPCTGEAFVSFESDAFLPLISNSVCNRSITYRNMPIRCSISKKSQDLRFSGLPCDTNREEFETLVKSLMPDDIKLTKCIIVRKKVYESSQDELEIVKQGLISKFGAFTPKDKLHIDLKKPSPKDFTWNAFIFFENMYDGENAVNMLKNRICYSYPGFKMKPCLQTTLFCKTEIFSAVKEQIDDALKYFKDTSDSDKTLDITAVPKDSSTVKIQITSNNVSDATDARRAIQNILYGDQIKCAGNPVLERLFLEDSLAYIRKISKDKLNCFVDANKYRKVISIFGNASVCNLIKLKVNSFLSAIAENSVREISLLPKHGRVGVIKELFKRYGSNLENLVETSGVSGIDVNLYKHKLTVKGTESSVFKCLELVEEVVKELGNSDDDDGDDDEVCALCYDKILNEFYRLEYCGHAYCKTCILHLFENSSDFPLSCVGCKAPTVLADLYWATKQVQQLEKIVLKKSLDFFIKNRDDIGYCPSPDCPMIYRVAKDGKTLFECPVCSNVICTNCGDLYHYGMSCSLYQCSKHDDDYSLKVWMLADEANRKLCPSCSSPIEKNEGCNHMTCWKCRAHMCWLCLQVFPSAGLVYNHQAICPKRKV</sequence>
<dbReference type="PANTHER" id="PTHR18934">
    <property type="entry name" value="ATP-DEPENDENT RNA HELICASE"/>
    <property type="match status" value="1"/>
</dbReference>
<organism evidence="19 20">
    <name type="scientific">Stegodyphus mimosarum</name>
    <name type="common">African social velvet spider</name>
    <dbReference type="NCBI Taxonomy" id="407821"/>
    <lineage>
        <taxon>Eukaryota</taxon>
        <taxon>Metazoa</taxon>
        <taxon>Ecdysozoa</taxon>
        <taxon>Arthropoda</taxon>
        <taxon>Chelicerata</taxon>
        <taxon>Arachnida</taxon>
        <taxon>Araneae</taxon>
        <taxon>Araneomorphae</taxon>
        <taxon>Entelegynae</taxon>
        <taxon>Eresoidea</taxon>
        <taxon>Eresidae</taxon>
        <taxon>Stegodyphus</taxon>
    </lineage>
</organism>
<dbReference type="GO" id="GO:0034458">
    <property type="term" value="F:3'-5' RNA helicase activity"/>
    <property type="evidence" value="ECO:0007669"/>
    <property type="project" value="TreeGrafter"/>
</dbReference>
<dbReference type="PROSITE" id="PS51873">
    <property type="entry name" value="TRIAD"/>
    <property type="match status" value="1"/>
</dbReference>
<name>A0A087TLY4_STEMI</name>
<feature type="domain" description="Helicase ATP-binding" evidence="16">
    <location>
        <begin position="917"/>
        <end position="1080"/>
    </location>
</feature>
<keyword evidence="10" id="KW-0862">Zinc</keyword>
<dbReference type="SMART" id="SM00487">
    <property type="entry name" value="DEXDc"/>
    <property type="match status" value="1"/>
</dbReference>
<dbReference type="Pfam" id="PF01485">
    <property type="entry name" value="IBR"/>
    <property type="match status" value="1"/>
</dbReference>
<dbReference type="Gene3D" id="1.20.120.1080">
    <property type="match status" value="1"/>
</dbReference>
<dbReference type="Gene3D" id="3.30.40.10">
    <property type="entry name" value="Zinc/RING finger domain, C3HC4 (zinc finger)"/>
    <property type="match status" value="1"/>
</dbReference>
<keyword evidence="2" id="KW-0808">Transferase</keyword>
<dbReference type="Gene3D" id="3.40.50.1010">
    <property type="entry name" value="5'-nuclease"/>
    <property type="match status" value="1"/>
</dbReference>
<evidence type="ECO:0000259" key="18">
    <source>
        <dbReference type="PROSITE" id="PS51873"/>
    </source>
</evidence>
<evidence type="ECO:0000256" key="11">
    <source>
        <dbReference type="ARBA" id="ARBA00022840"/>
    </source>
</evidence>
<dbReference type="OMA" id="KEWEAFP"/>
<dbReference type="CDD" id="cd20335">
    <property type="entry name" value="BRcat_RBR"/>
    <property type="match status" value="1"/>
</dbReference>
<dbReference type="InterPro" id="IPR056245">
    <property type="entry name" value="KH_DEAH11/12"/>
</dbReference>
<dbReference type="InterPro" id="IPR011709">
    <property type="entry name" value="DEAD-box_helicase_OB_fold"/>
</dbReference>
<dbReference type="CDD" id="cd10910">
    <property type="entry name" value="PIN_limkain_b1_N_like"/>
    <property type="match status" value="1"/>
</dbReference>
<dbReference type="InterPro" id="IPR027417">
    <property type="entry name" value="P-loop_NTPase"/>
</dbReference>
<evidence type="ECO:0000256" key="6">
    <source>
        <dbReference type="ARBA" id="ARBA00022771"/>
    </source>
</evidence>
<dbReference type="PROSITE" id="PS50089">
    <property type="entry name" value="ZF_RING_2"/>
    <property type="match status" value="1"/>
</dbReference>
<evidence type="ECO:0000256" key="5">
    <source>
        <dbReference type="ARBA" id="ARBA00022741"/>
    </source>
</evidence>
<dbReference type="SMART" id="SM00490">
    <property type="entry name" value="HELICc"/>
    <property type="match status" value="1"/>
</dbReference>
<proteinExistence type="inferred from homology"/>
<dbReference type="Pfam" id="PF00271">
    <property type="entry name" value="Helicase_C"/>
    <property type="match status" value="1"/>
</dbReference>
<feature type="region of interest" description="Disordered" evidence="14">
    <location>
        <begin position="363"/>
        <end position="405"/>
    </location>
</feature>
<feature type="region of interest" description="Disordered" evidence="14">
    <location>
        <begin position="684"/>
        <end position="703"/>
    </location>
</feature>
<dbReference type="InterPro" id="IPR002867">
    <property type="entry name" value="IBR_dom"/>
</dbReference>
<dbReference type="Pfam" id="PF01936">
    <property type="entry name" value="NYN"/>
    <property type="match status" value="1"/>
</dbReference>
<comment type="similarity">
    <text evidence="12">Belongs to the DEAD box helicase family. DEAH subfamily. PRP16 sub-subfamily.</text>
</comment>
<dbReference type="InterPro" id="IPR035979">
    <property type="entry name" value="RBD_domain_sf"/>
</dbReference>
<evidence type="ECO:0000313" key="19">
    <source>
        <dbReference type="EMBL" id="KFM66123.1"/>
    </source>
</evidence>
<dbReference type="Proteomes" id="UP000054359">
    <property type="component" value="Unassembled WGS sequence"/>
</dbReference>
<dbReference type="GO" id="GO:0016740">
    <property type="term" value="F:transferase activity"/>
    <property type="evidence" value="ECO:0007669"/>
    <property type="project" value="UniProtKB-KW"/>
</dbReference>
<dbReference type="SUPFAM" id="SSF54928">
    <property type="entry name" value="RNA-binding domain, RBD"/>
    <property type="match status" value="1"/>
</dbReference>
<dbReference type="Pfam" id="PF07717">
    <property type="entry name" value="OB_NTP_bind"/>
    <property type="match status" value="1"/>
</dbReference>
<dbReference type="InterPro" id="IPR021139">
    <property type="entry name" value="NYN"/>
</dbReference>
<dbReference type="SUPFAM" id="SSF52540">
    <property type="entry name" value="P-loop containing nucleoside triphosphate hydrolases"/>
    <property type="match status" value="1"/>
</dbReference>
<keyword evidence="6 13" id="KW-0863">Zinc-finger</keyword>
<dbReference type="Pfam" id="PF00270">
    <property type="entry name" value="DEAD"/>
    <property type="match status" value="1"/>
</dbReference>
<dbReference type="CDD" id="cd00590">
    <property type="entry name" value="RRM_SF"/>
    <property type="match status" value="1"/>
</dbReference>
<feature type="compositionally biased region" description="Basic and acidic residues" evidence="14">
    <location>
        <begin position="23"/>
        <end position="34"/>
    </location>
</feature>
<keyword evidence="7" id="KW-0833">Ubl conjugation pathway</keyword>
<gene>
    <name evidence="19" type="ORF">X975_02723</name>
</gene>
<protein>
    <recommendedName>
        <fullName evidence="1">RNA helicase</fullName>
        <ecNumber evidence="1">3.6.4.13</ecNumber>
    </recommendedName>
</protein>
<evidence type="ECO:0000256" key="3">
    <source>
        <dbReference type="ARBA" id="ARBA00022723"/>
    </source>
</evidence>
<feature type="compositionally biased region" description="Acidic residues" evidence="14">
    <location>
        <begin position="393"/>
        <end position="404"/>
    </location>
</feature>
<keyword evidence="11" id="KW-0067">ATP-binding</keyword>
<keyword evidence="5" id="KW-0547">Nucleotide-binding</keyword>